<accession>A0ABD1QHX8</accession>
<dbReference type="EMBL" id="JBFOLK010000011">
    <property type="protein sequence ID" value="KAL2474416.1"/>
    <property type="molecule type" value="Genomic_DNA"/>
</dbReference>
<evidence type="ECO:0000313" key="2">
    <source>
        <dbReference type="EMBL" id="KAL2474416.1"/>
    </source>
</evidence>
<feature type="region of interest" description="Disordered" evidence="1">
    <location>
        <begin position="177"/>
        <end position="197"/>
    </location>
</feature>
<protein>
    <submittedName>
        <fullName evidence="2">Uncharacterized protein</fullName>
    </submittedName>
</protein>
<dbReference type="Proteomes" id="UP001604336">
    <property type="component" value="Unassembled WGS sequence"/>
</dbReference>
<organism evidence="2 3">
    <name type="scientific">Abeliophyllum distichum</name>
    <dbReference type="NCBI Taxonomy" id="126358"/>
    <lineage>
        <taxon>Eukaryota</taxon>
        <taxon>Viridiplantae</taxon>
        <taxon>Streptophyta</taxon>
        <taxon>Embryophyta</taxon>
        <taxon>Tracheophyta</taxon>
        <taxon>Spermatophyta</taxon>
        <taxon>Magnoliopsida</taxon>
        <taxon>eudicotyledons</taxon>
        <taxon>Gunneridae</taxon>
        <taxon>Pentapetalae</taxon>
        <taxon>asterids</taxon>
        <taxon>lamiids</taxon>
        <taxon>Lamiales</taxon>
        <taxon>Oleaceae</taxon>
        <taxon>Forsythieae</taxon>
        <taxon>Abeliophyllum</taxon>
    </lineage>
</organism>
<sequence length="197" mass="22192">MQNTQKSYAKEAEGTLMTNWLINSRPSRSKKVNSITFAEEDIKNVHYPYCGVRVVRTVMAKSGLGRMLVDNRSSVNVIFLSTFEQINIETSLALSLEPLYGFTTYHGVLGRSALKELWVVTSIQHMCMKFSTERGIAAVKGNQLEANKFYRIALQKAETKKINMTFIDVEMTEALEEAPDVTTEDATSPEDINPRKS</sequence>
<comment type="caution">
    <text evidence="2">The sequence shown here is derived from an EMBL/GenBank/DDBJ whole genome shotgun (WGS) entry which is preliminary data.</text>
</comment>
<evidence type="ECO:0000256" key="1">
    <source>
        <dbReference type="SAM" id="MobiDB-lite"/>
    </source>
</evidence>
<gene>
    <name evidence="2" type="ORF">Adt_35152</name>
</gene>
<name>A0ABD1QHX8_9LAMI</name>
<evidence type="ECO:0000313" key="3">
    <source>
        <dbReference type="Proteomes" id="UP001604336"/>
    </source>
</evidence>
<dbReference type="AlphaFoldDB" id="A0ABD1QHX8"/>
<reference evidence="3" key="1">
    <citation type="submission" date="2024-07" db="EMBL/GenBank/DDBJ databases">
        <title>Two chromosome-level genome assemblies of Korean endemic species Abeliophyllum distichum and Forsythia ovata (Oleaceae).</title>
        <authorList>
            <person name="Jang H."/>
        </authorList>
    </citation>
    <scope>NUCLEOTIDE SEQUENCE [LARGE SCALE GENOMIC DNA]</scope>
</reference>
<keyword evidence="3" id="KW-1185">Reference proteome</keyword>
<proteinExistence type="predicted"/>